<dbReference type="GO" id="GO:0016020">
    <property type="term" value="C:membrane"/>
    <property type="evidence" value="ECO:0007669"/>
    <property type="project" value="TreeGrafter"/>
</dbReference>
<organism evidence="2 3">
    <name type="scientific">Bemisia tabaci</name>
    <name type="common">Sweetpotato whitefly</name>
    <name type="synonym">Aleurodes tabaci</name>
    <dbReference type="NCBI Taxonomy" id="7038"/>
    <lineage>
        <taxon>Eukaryota</taxon>
        <taxon>Metazoa</taxon>
        <taxon>Ecdysozoa</taxon>
        <taxon>Arthropoda</taxon>
        <taxon>Hexapoda</taxon>
        <taxon>Insecta</taxon>
        <taxon>Pterygota</taxon>
        <taxon>Neoptera</taxon>
        <taxon>Paraneoptera</taxon>
        <taxon>Hemiptera</taxon>
        <taxon>Sternorrhyncha</taxon>
        <taxon>Aleyrodoidea</taxon>
        <taxon>Aleyrodidae</taxon>
        <taxon>Aleyrodinae</taxon>
        <taxon>Bemisia</taxon>
    </lineage>
</organism>
<dbReference type="PANTHER" id="PTHR10174:SF216">
    <property type="entry name" value="CRAL-TRIO DOMAIN-CONTAINING PROTEIN-RELATED"/>
    <property type="match status" value="1"/>
</dbReference>
<dbReference type="Pfam" id="PF00650">
    <property type="entry name" value="CRAL_TRIO"/>
    <property type="match status" value="1"/>
</dbReference>
<dbReference type="KEGG" id="btab:109038701"/>
<accession>A0A9P0AGP4</accession>
<dbReference type="Gene3D" id="1.10.8.20">
    <property type="entry name" value="N-terminal domain of phosphatidylinositol transfer protein sec14p"/>
    <property type="match status" value="1"/>
</dbReference>
<keyword evidence="3" id="KW-1185">Reference proteome</keyword>
<dbReference type="EMBL" id="OU963867">
    <property type="protein sequence ID" value="CAH0391429.1"/>
    <property type="molecule type" value="Genomic_DNA"/>
</dbReference>
<dbReference type="SMART" id="SM00516">
    <property type="entry name" value="SEC14"/>
    <property type="match status" value="1"/>
</dbReference>
<dbReference type="AlphaFoldDB" id="A0A9P0AGP4"/>
<sequence>MDIETYITPERLEKDVEHLQDWMSKEPHMPKVDDKEWIITFLHHNKYSLEKTKKKLENYYAYRNKYPEVLKNRDPLGEFLSRSRKLFNLSLADRLTKDGERILFGSFNPDTTGFDIWEHMKYGFMIVDTFYLEHDRHQYCMSITDCRNLSYAFFLKALPGIKTGIDIFFTAYSDRLKAFHIINAPAGVEKVLNGFKSFLPAKIADRFFVHSSPKELLQVVDENVVCSDFGGKGPRLAEYDEYTVNLMKKHRQWYLGQDDVTTNEDLRRKTPSQIEELKGSFRKLEVD</sequence>
<proteinExistence type="predicted"/>
<dbReference type="GO" id="GO:1902936">
    <property type="term" value="F:phosphatidylinositol bisphosphate binding"/>
    <property type="evidence" value="ECO:0007669"/>
    <property type="project" value="TreeGrafter"/>
</dbReference>
<dbReference type="InterPro" id="IPR036865">
    <property type="entry name" value="CRAL-TRIO_dom_sf"/>
</dbReference>
<feature type="domain" description="CRAL-TRIO" evidence="1">
    <location>
        <begin position="79"/>
        <end position="237"/>
    </location>
</feature>
<evidence type="ECO:0000313" key="2">
    <source>
        <dbReference type="EMBL" id="CAH0391429.1"/>
    </source>
</evidence>
<dbReference type="CDD" id="cd00170">
    <property type="entry name" value="SEC14"/>
    <property type="match status" value="1"/>
</dbReference>
<protein>
    <recommendedName>
        <fullName evidence="1">CRAL-TRIO domain-containing protein</fullName>
    </recommendedName>
</protein>
<dbReference type="Gene3D" id="3.40.525.10">
    <property type="entry name" value="CRAL-TRIO lipid binding domain"/>
    <property type="match status" value="1"/>
</dbReference>
<dbReference type="Proteomes" id="UP001152759">
    <property type="component" value="Chromosome 6"/>
</dbReference>
<reference evidence="2" key="1">
    <citation type="submission" date="2021-12" db="EMBL/GenBank/DDBJ databases">
        <authorList>
            <person name="King R."/>
        </authorList>
    </citation>
    <scope>NUCLEOTIDE SEQUENCE</scope>
</reference>
<dbReference type="InterPro" id="IPR001251">
    <property type="entry name" value="CRAL-TRIO_dom"/>
</dbReference>
<dbReference type="SUPFAM" id="SSF46938">
    <property type="entry name" value="CRAL/TRIO N-terminal domain"/>
    <property type="match status" value="1"/>
</dbReference>
<dbReference type="PROSITE" id="PS50191">
    <property type="entry name" value="CRAL_TRIO"/>
    <property type="match status" value="1"/>
</dbReference>
<dbReference type="PANTHER" id="PTHR10174">
    <property type="entry name" value="ALPHA-TOCOPHEROL TRANSFER PROTEIN-RELATED"/>
    <property type="match status" value="1"/>
</dbReference>
<dbReference type="SUPFAM" id="SSF52087">
    <property type="entry name" value="CRAL/TRIO domain"/>
    <property type="match status" value="1"/>
</dbReference>
<name>A0A9P0AGP4_BEMTA</name>
<evidence type="ECO:0000259" key="1">
    <source>
        <dbReference type="PROSITE" id="PS50191"/>
    </source>
</evidence>
<evidence type="ECO:0000313" key="3">
    <source>
        <dbReference type="Proteomes" id="UP001152759"/>
    </source>
</evidence>
<dbReference type="PRINTS" id="PR00180">
    <property type="entry name" value="CRETINALDHBP"/>
</dbReference>
<dbReference type="InterPro" id="IPR036273">
    <property type="entry name" value="CRAL/TRIO_N_dom_sf"/>
</dbReference>
<gene>
    <name evidence="2" type="ORF">BEMITA_LOCUS10046</name>
</gene>